<evidence type="ECO:0000313" key="2">
    <source>
        <dbReference type="EMBL" id="EYE92092.1"/>
    </source>
</evidence>
<keyword evidence="3" id="KW-1185">Reference proteome</keyword>
<dbReference type="Proteomes" id="UP000019804">
    <property type="component" value="Unassembled WGS sequence"/>
</dbReference>
<protein>
    <submittedName>
        <fullName evidence="2">Uncharacterized protein</fullName>
    </submittedName>
</protein>
<dbReference type="EMBL" id="KK088439">
    <property type="protein sequence ID" value="EYE92092.1"/>
    <property type="molecule type" value="Genomic_DNA"/>
</dbReference>
<proteinExistence type="predicted"/>
<dbReference type="RefSeq" id="XP_040635780.1">
    <property type="nucleotide sequence ID" value="XM_040780385.1"/>
</dbReference>
<evidence type="ECO:0000256" key="1">
    <source>
        <dbReference type="SAM" id="MobiDB-lite"/>
    </source>
</evidence>
<dbReference type="HOGENOM" id="CLU_2014796_0_0_1"/>
<reference evidence="3" key="1">
    <citation type="journal article" date="2014" name="Nat. Commun.">
        <title>Genomic adaptations of the halophilic Dead Sea filamentous fungus Eurotium rubrum.</title>
        <authorList>
            <person name="Kis-Papo T."/>
            <person name="Weig A.R."/>
            <person name="Riley R."/>
            <person name="Persoh D."/>
            <person name="Salamov A."/>
            <person name="Sun H."/>
            <person name="Lipzen A."/>
            <person name="Wasser S.P."/>
            <person name="Rambold G."/>
            <person name="Grigoriev I.V."/>
            <person name="Nevo E."/>
        </authorList>
    </citation>
    <scope>NUCLEOTIDE SEQUENCE [LARGE SCALE GENOMIC DNA]</scope>
    <source>
        <strain evidence="3">CBS 135680</strain>
    </source>
</reference>
<gene>
    <name evidence="2" type="ORF">EURHEDRAFT_405476</name>
</gene>
<sequence>MDREREFDDTNGQTISISKAAKFNAHTLRKLQTAVSHDPEIDLTTQMLIYYTGRLIRMQTSKEVLDMSNNGFQRSTKPKEKEIRESLNPSDTVHILFPLSREVLRLVEDISKTAEPLPNGLSQ</sequence>
<organism evidence="2 3">
    <name type="scientific">Aspergillus ruber (strain CBS 135680)</name>
    <dbReference type="NCBI Taxonomy" id="1388766"/>
    <lineage>
        <taxon>Eukaryota</taxon>
        <taxon>Fungi</taxon>
        <taxon>Dikarya</taxon>
        <taxon>Ascomycota</taxon>
        <taxon>Pezizomycotina</taxon>
        <taxon>Eurotiomycetes</taxon>
        <taxon>Eurotiomycetidae</taxon>
        <taxon>Eurotiales</taxon>
        <taxon>Aspergillaceae</taxon>
        <taxon>Aspergillus</taxon>
        <taxon>Aspergillus subgen. Aspergillus</taxon>
    </lineage>
</organism>
<name>A0A017S588_ASPRC</name>
<dbReference type="STRING" id="1388766.A0A017S588"/>
<feature type="region of interest" description="Disordered" evidence="1">
    <location>
        <begin position="67"/>
        <end position="86"/>
    </location>
</feature>
<dbReference type="AlphaFoldDB" id="A0A017S588"/>
<dbReference type="OrthoDB" id="2906425at2759"/>
<dbReference type="GeneID" id="63695509"/>
<accession>A0A017S588</accession>
<evidence type="ECO:0000313" key="3">
    <source>
        <dbReference type="Proteomes" id="UP000019804"/>
    </source>
</evidence>